<reference evidence="2" key="1">
    <citation type="submission" date="2016-11" db="EMBL/GenBank/DDBJ databases">
        <authorList>
            <person name="Jaros S."/>
            <person name="Januszkiewicz K."/>
            <person name="Wedrychowicz H."/>
        </authorList>
    </citation>
    <scope>NUCLEOTIDE SEQUENCE [LARGE SCALE GENOMIC DNA]</scope>
    <source>
        <strain evidence="2">UWOS</strain>
    </source>
</reference>
<dbReference type="RefSeq" id="WP_073301869.1">
    <property type="nucleotide sequence ID" value="NZ_FRAW01000001.1"/>
</dbReference>
<dbReference type="Proteomes" id="UP000184275">
    <property type="component" value="Unassembled WGS sequence"/>
</dbReference>
<reference evidence="3 5" key="3">
    <citation type="submission" date="2017-02" db="EMBL/GenBank/DDBJ databases">
        <authorList>
            <person name="Peterson S.W."/>
        </authorList>
    </citation>
    <scope>NUCLEOTIDE SEQUENCE [LARGE SCALE GENOMIC DNA]</scope>
    <source>
        <strain evidence="3 5">ATCC 43854</strain>
    </source>
</reference>
<dbReference type="Pfam" id="PF00550">
    <property type="entry name" value="PP-binding"/>
    <property type="match status" value="1"/>
</dbReference>
<dbReference type="SUPFAM" id="SSF47336">
    <property type="entry name" value="ACP-like"/>
    <property type="match status" value="1"/>
</dbReference>
<dbReference type="AlphaFoldDB" id="A0A1M6Q0J8"/>
<evidence type="ECO:0000313" key="3">
    <source>
        <dbReference type="EMBL" id="SJZ32529.1"/>
    </source>
</evidence>
<dbReference type="EMBL" id="FRAW01000001">
    <property type="protein sequence ID" value="SHK13636.1"/>
    <property type="molecule type" value="Genomic_DNA"/>
</dbReference>
<dbReference type="Gene3D" id="1.10.1200.10">
    <property type="entry name" value="ACP-like"/>
    <property type="match status" value="1"/>
</dbReference>
<dbReference type="NCBIfam" id="NF006617">
    <property type="entry name" value="PRK09184.1"/>
    <property type="match status" value="1"/>
</dbReference>
<dbReference type="EMBL" id="FUWU01000001">
    <property type="protein sequence ID" value="SJZ32529.1"/>
    <property type="molecule type" value="Genomic_DNA"/>
</dbReference>
<evidence type="ECO:0000313" key="2">
    <source>
        <dbReference type="EMBL" id="SHK13636.1"/>
    </source>
</evidence>
<proteinExistence type="predicted"/>
<dbReference type="Proteomes" id="UP000190449">
    <property type="component" value="Unassembled WGS sequence"/>
</dbReference>
<feature type="domain" description="Carrier" evidence="1">
    <location>
        <begin position="2"/>
        <end position="89"/>
    </location>
</feature>
<evidence type="ECO:0000313" key="4">
    <source>
        <dbReference type="Proteomes" id="UP000184275"/>
    </source>
</evidence>
<accession>A0A1M6Q0J8</accession>
<evidence type="ECO:0000259" key="1">
    <source>
        <dbReference type="PROSITE" id="PS50075"/>
    </source>
</evidence>
<gene>
    <name evidence="3" type="ORF">SAMN02745108_00027</name>
    <name evidence="2" type="ORF">SAMN05720469_101199</name>
</gene>
<evidence type="ECO:0000313" key="5">
    <source>
        <dbReference type="Proteomes" id="UP000190449"/>
    </source>
</evidence>
<name>A0A1M6Q0J8_9BACT</name>
<protein>
    <submittedName>
        <fullName evidence="2">Acyl carrier protein</fullName>
    </submittedName>
</protein>
<organism evidence="2 4">
    <name type="scientific">Fibrobacter intestinalis</name>
    <dbReference type="NCBI Taxonomy" id="28122"/>
    <lineage>
        <taxon>Bacteria</taxon>
        <taxon>Pseudomonadati</taxon>
        <taxon>Fibrobacterota</taxon>
        <taxon>Fibrobacteria</taxon>
        <taxon>Fibrobacterales</taxon>
        <taxon>Fibrobacteraceae</taxon>
        <taxon>Fibrobacter</taxon>
    </lineage>
</organism>
<dbReference type="PROSITE" id="PS50075">
    <property type="entry name" value="CARRIER"/>
    <property type="match status" value="1"/>
</dbReference>
<keyword evidence="4" id="KW-1185">Reference proteome</keyword>
<dbReference type="STRING" id="28122.SAMN02745108_00027"/>
<sequence length="91" mass="9997">MSELNMQIKEVLIKSLELEDITPQDIDDDAPLFGLNKEGKGLGLDSIDALELGIAIKDNFGVTFSTVNEETRRHFASINALASYISANKKD</sequence>
<accession>A0A1T4JQW2</accession>
<dbReference type="InterPro" id="IPR036736">
    <property type="entry name" value="ACP-like_sf"/>
</dbReference>
<reference evidence="4" key="2">
    <citation type="submission" date="2016-11" db="EMBL/GenBank/DDBJ databases">
        <authorList>
            <person name="Varghese N."/>
            <person name="Submissions S."/>
        </authorList>
    </citation>
    <scope>NUCLEOTIDE SEQUENCE [LARGE SCALE GENOMIC DNA]</scope>
    <source>
        <strain evidence="4">UWOS</strain>
    </source>
</reference>
<dbReference type="InterPro" id="IPR009081">
    <property type="entry name" value="PP-bd_ACP"/>
</dbReference>